<dbReference type="Proteomes" id="UP000266177">
    <property type="component" value="Unassembled WGS sequence"/>
</dbReference>
<organism evidence="1 2">
    <name type="scientific">Paenibacillus thiaminolyticus</name>
    <name type="common">Bacillus thiaminolyticus</name>
    <dbReference type="NCBI Taxonomy" id="49283"/>
    <lineage>
        <taxon>Bacteria</taxon>
        <taxon>Bacillati</taxon>
        <taxon>Bacillota</taxon>
        <taxon>Bacilli</taxon>
        <taxon>Bacillales</taxon>
        <taxon>Paenibacillaceae</taxon>
        <taxon>Paenibacillus</taxon>
    </lineage>
</organism>
<evidence type="ECO:0000313" key="2">
    <source>
        <dbReference type="Proteomes" id="UP000266177"/>
    </source>
</evidence>
<sequence>MAKMRYILFQLGSDWEFVEMPAEYAYQLSALNLRLHKEISKLTAERVPKLPVAIAECERLELLQEEAGAVNGLEYMNRLEQAFAGIQEEHYPLIALLTEIRALQAQMEQWYEAEAEAAGIQ</sequence>
<keyword evidence="1" id="KW-0012">Acyltransferase</keyword>
<dbReference type="GO" id="GO:0016746">
    <property type="term" value="F:acyltransferase activity"/>
    <property type="evidence" value="ECO:0007669"/>
    <property type="project" value="UniProtKB-KW"/>
</dbReference>
<evidence type="ECO:0000313" key="1">
    <source>
        <dbReference type="EMBL" id="RJG19067.1"/>
    </source>
</evidence>
<comment type="caution">
    <text evidence="1">The sequence shown here is derived from an EMBL/GenBank/DDBJ whole genome shotgun (WGS) entry which is preliminary data.</text>
</comment>
<name>A0A3A3GSC6_PANTH</name>
<gene>
    <name evidence="1" type="ORF">DQX05_26385</name>
</gene>
<dbReference type="GO" id="GO:0016787">
    <property type="term" value="F:hydrolase activity"/>
    <property type="evidence" value="ECO:0007669"/>
    <property type="project" value="UniProtKB-KW"/>
</dbReference>
<protein>
    <submittedName>
        <fullName evidence="1">Hydrolase/acyltransferase</fullName>
    </submittedName>
</protein>
<dbReference type="OrthoDB" id="2637985at2"/>
<dbReference type="EMBL" id="QYZD01000040">
    <property type="protein sequence ID" value="RJG19067.1"/>
    <property type="molecule type" value="Genomic_DNA"/>
</dbReference>
<keyword evidence="1" id="KW-0378">Hydrolase</keyword>
<accession>A0A3A3GSC6</accession>
<keyword evidence="1" id="KW-0808">Transferase</keyword>
<proteinExistence type="predicted"/>
<reference evidence="1 2" key="1">
    <citation type="submission" date="2018-09" db="EMBL/GenBank/DDBJ databases">
        <title>Paenibacillus SK2017-BO5.</title>
        <authorList>
            <person name="Piskunova J.V."/>
            <person name="Dubiley S.A."/>
            <person name="Severinov K.V."/>
        </authorList>
    </citation>
    <scope>NUCLEOTIDE SEQUENCE [LARGE SCALE GENOMIC DNA]</scope>
    <source>
        <strain evidence="1 2">BO5</strain>
    </source>
</reference>
<dbReference type="AlphaFoldDB" id="A0A3A3GSC6"/>
<dbReference type="RefSeq" id="WP_119796284.1">
    <property type="nucleotide sequence ID" value="NZ_QYZD01000040.1"/>
</dbReference>